<organism evidence="1">
    <name type="scientific">marine metagenome</name>
    <dbReference type="NCBI Taxonomy" id="408172"/>
    <lineage>
        <taxon>unclassified sequences</taxon>
        <taxon>metagenomes</taxon>
        <taxon>ecological metagenomes</taxon>
    </lineage>
</organism>
<sequence length="30" mass="3644">MSFPVRKFFFFFKSFAQEACSLKLGQPWLR</sequence>
<dbReference type="EMBL" id="UINC01194831">
    <property type="protein sequence ID" value="SVE11111.1"/>
    <property type="molecule type" value="Genomic_DNA"/>
</dbReference>
<feature type="non-terminal residue" evidence="1">
    <location>
        <position position="30"/>
    </location>
</feature>
<accession>A0A383AU23</accession>
<reference evidence="1" key="1">
    <citation type="submission" date="2018-05" db="EMBL/GenBank/DDBJ databases">
        <authorList>
            <person name="Lanie J.A."/>
            <person name="Ng W.-L."/>
            <person name="Kazmierczak K.M."/>
            <person name="Andrzejewski T.M."/>
            <person name="Davidsen T.M."/>
            <person name="Wayne K.J."/>
            <person name="Tettelin H."/>
            <person name="Glass J.I."/>
            <person name="Rusch D."/>
            <person name="Podicherti R."/>
            <person name="Tsui H.-C.T."/>
            <person name="Winkler M.E."/>
        </authorList>
    </citation>
    <scope>NUCLEOTIDE SEQUENCE</scope>
</reference>
<protein>
    <submittedName>
        <fullName evidence="1">Uncharacterized protein</fullName>
    </submittedName>
</protein>
<proteinExistence type="predicted"/>
<name>A0A383AU23_9ZZZZ</name>
<gene>
    <name evidence="1" type="ORF">METZ01_LOCUS463965</name>
</gene>
<evidence type="ECO:0000313" key="1">
    <source>
        <dbReference type="EMBL" id="SVE11111.1"/>
    </source>
</evidence>
<dbReference type="AlphaFoldDB" id="A0A383AU23"/>